<organism evidence="1 2">
    <name type="scientific">Punica granatum</name>
    <name type="common">Pomegranate</name>
    <dbReference type="NCBI Taxonomy" id="22663"/>
    <lineage>
        <taxon>Eukaryota</taxon>
        <taxon>Viridiplantae</taxon>
        <taxon>Streptophyta</taxon>
        <taxon>Embryophyta</taxon>
        <taxon>Tracheophyta</taxon>
        <taxon>Spermatophyta</taxon>
        <taxon>Magnoliopsida</taxon>
        <taxon>eudicotyledons</taxon>
        <taxon>Gunneridae</taxon>
        <taxon>Pentapetalae</taxon>
        <taxon>rosids</taxon>
        <taxon>malvids</taxon>
        <taxon>Myrtales</taxon>
        <taxon>Lythraceae</taxon>
        <taxon>Punica</taxon>
    </lineage>
</organism>
<reference evidence="1 2" key="1">
    <citation type="submission" date="2017-11" db="EMBL/GenBank/DDBJ databases">
        <title>De-novo sequencing of pomegranate (Punica granatum L.) genome.</title>
        <authorList>
            <person name="Akparov Z."/>
            <person name="Amiraslanov A."/>
            <person name="Hajiyeva S."/>
            <person name="Abbasov M."/>
            <person name="Kaur K."/>
            <person name="Hamwieh A."/>
            <person name="Solovyev V."/>
            <person name="Salamov A."/>
            <person name="Braich B."/>
            <person name="Kosarev P."/>
            <person name="Mahmoud A."/>
            <person name="Hajiyev E."/>
            <person name="Babayeva S."/>
            <person name="Izzatullayeva V."/>
            <person name="Mammadov A."/>
            <person name="Mammadov A."/>
            <person name="Sharifova S."/>
            <person name="Ojaghi J."/>
            <person name="Eynullazada K."/>
            <person name="Bayramov B."/>
            <person name="Abdulazimova A."/>
            <person name="Shahmuradov I."/>
        </authorList>
    </citation>
    <scope>NUCLEOTIDE SEQUENCE [LARGE SCALE GENOMIC DNA]</scope>
    <source>
        <strain evidence="2">cv. AG2017</strain>
        <tissue evidence="1">Leaf</tissue>
    </source>
</reference>
<name>A0A2I0KNP2_PUNGR</name>
<sequence length="168" mass="18618">MAREPFHQASHPILLLFSGFPLISRFLSYFSLGKSAEGIATHELSTTTSREILGAVRRCAQPLVPSPPALASQAPLGSLLVLFPSSWVCFVQQQLPTSTSSLPHPRNDQNWDEETARDPIRVKETLGYSSREVAESSLTQDGSRVASFSRFKVDSRIVCCYRFHPVVN</sequence>
<accession>A0A2I0KNP2</accession>
<gene>
    <name evidence="1" type="ORF">CRG98_009489</name>
</gene>
<evidence type="ECO:0000313" key="1">
    <source>
        <dbReference type="EMBL" id="PKI70117.1"/>
    </source>
</evidence>
<protein>
    <submittedName>
        <fullName evidence="1">Uncharacterized protein</fullName>
    </submittedName>
</protein>
<keyword evidence="2" id="KW-1185">Reference proteome</keyword>
<dbReference type="AlphaFoldDB" id="A0A2I0KNP2"/>
<evidence type="ECO:0000313" key="2">
    <source>
        <dbReference type="Proteomes" id="UP000233551"/>
    </source>
</evidence>
<proteinExistence type="predicted"/>
<comment type="caution">
    <text evidence="1">The sequence shown here is derived from an EMBL/GenBank/DDBJ whole genome shotgun (WGS) entry which is preliminary data.</text>
</comment>
<dbReference type="Proteomes" id="UP000233551">
    <property type="component" value="Unassembled WGS sequence"/>
</dbReference>
<dbReference type="EMBL" id="PGOL01000471">
    <property type="protein sequence ID" value="PKI70117.1"/>
    <property type="molecule type" value="Genomic_DNA"/>
</dbReference>